<dbReference type="CDD" id="cd00609">
    <property type="entry name" value="AAT_like"/>
    <property type="match status" value="1"/>
</dbReference>
<evidence type="ECO:0000256" key="4">
    <source>
        <dbReference type="ARBA" id="ARBA00023125"/>
    </source>
</evidence>
<dbReference type="Proteomes" id="UP001164187">
    <property type="component" value="Chromosome"/>
</dbReference>
<keyword evidence="4" id="KW-0238">DNA-binding</keyword>
<comment type="similarity">
    <text evidence="1">In the C-terminal section; belongs to the class-I pyridoxal-phosphate-dependent aminotransferase family.</text>
</comment>
<keyword evidence="3" id="KW-0805">Transcription regulation</keyword>
<reference evidence="7" key="1">
    <citation type="submission" date="2022-12" db="EMBL/GenBank/DDBJ databases">
        <title>Peptostreptococcus.</title>
        <authorList>
            <person name="Lee S.H."/>
        </authorList>
    </citation>
    <scope>NUCLEOTIDE SEQUENCE</scope>
    <source>
        <strain evidence="7">CBA3647</strain>
    </source>
</reference>
<protein>
    <submittedName>
        <fullName evidence="7">PLP-dependent aminotransferase family protein</fullName>
    </submittedName>
</protein>
<dbReference type="Pfam" id="PF00392">
    <property type="entry name" value="GntR"/>
    <property type="match status" value="1"/>
</dbReference>
<proteinExistence type="inferred from homology"/>
<keyword evidence="8" id="KW-1185">Reference proteome</keyword>
<dbReference type="PANTHER" id="PTHR46577:SF1">
    <property type="entry name" value="HTH-TYPE TRANSCRIPTIONAL REGULATORY PROTEIN GABR"/>
    <property type="match status" value="1"/>
</dbReference>
<dbReference type="SUPFAM" id="SSF53383">
    <property type="entry name" value="PLP-dependent transferases"/>
    <property type="match status" value="1"/>
</dbReference>
<name>A0ABY7JQS2_9FIRM</name>
<keyword evidence="5" id="KW-0804">Transcription</keyword>
<dbReference type="EMBL" id="CP114052">
    <property type="protein sequence ID" value="WAW14325.1"/>
    <property type="molecule type" value="Genomic_DNA"/>
</dbReference>
<dbReference type="InterPro" id="IPR015422">
    <property type="entry name" value="PyrdxlP-dep_Trfase_small"/>
</dbReference>
<gene>
    <name evidence="7" type="ORF">O0R46_06845</name>
</gene>
<dbReference type="InterPro" id="IPR015424">
    <property type="entry name" value="PyrdxlP-dep_Trfase"/>
</dbReference>
<dbReference type="InterPro" id="IPR000524">
    <property type="entry name" value="Tscrpt_reg_HTH_GntR"/>
</dbReference>
<evidence type="ECO:0000256" key="5">
    <source>
        <dbReference type="ARBA" id="ARBA00023163"/>
    </source>
</evidence>
<dbReference type="Gene3D" id="1.10.10.10">
    <property type="entry name" value="Winged helix-like DNA-binding domain superfamily/Winged helix DNA-binding domain"/>
    <property type="match status" value="1"/>
</dbReference>
<evidence type="ECO:0000256" key="2">
    <source>
        <dbReference type="ARBA" id="ARBA00022898"/>
    </source>
</evidence>
<dbReference type="SMART" id="SM00345">
    <property type="entry name" value="HTH_GNTR"/>
    <property type="match status" value="1"/>
</dbReference>
<evidence type="ECO:0000256" key="3">
    <source>
        <dbReference type="ARBA" id="ARBA00023015"/>
    </source>
</evidence>
<accession>A0ABY7JQS2</accession>
<keyword evidence="2" id="KW-0663">Pyridoxal phosphate</keyword>
<dbReference type="SUPFAM" id="SSF46785">
    <property type="entry name" value="Winged helix' DNA-binding domain"/>
    <property type="match status" value="1"/>
</dbReference>
<dbReference type="Pfam" id="PF00155">
    <property type="entry name" value="Aminotran_1_2"/>
    <property type="match status" value="1"/>
</dbReference>
<dbReference type="InterPro" id="IPR004839">
    <property type="entry name" value="Aminotransferase_I/II_large"/>
</dbReference>
<dbReference type="PROSITE" id="PS50949">
    <property type="entry name" value="HTH_GNTR"/>
    <property type="match status" value="1"/>
</dbReference>
<dbReference type="Gene3D" id="3.90.1150.10">
    <property type="entry name" value="Aspartate Aminotransferase, domain 1"/>
    <property type="match status" value="1"/>
</dbReference>
<keyword evidence="7" id="KW-0032">Aminotransferase</keyword>
<feature type="domain" description="HTH gntR-type" evidence="6">
    <location>
        <begin position="17"/>
        <end position="85"/>
    </location>
</feature>
<dbReference type="CDD" id="cd07377">
    <property type="entry name" value="WHTH_GntR"/>
    <property type="match status" value="1"/>
</dbReference>
<keyword evidence="7" id="KW-0808">Transferase</keyword>
<evidence type="ECO:0000259" key="6">
    <source>
        <dbReference type="PROSITE" id="PS50949"/>
    </source>
</evidence>
<dbReference type="InterPro" id="IPR036388">
    <property type="entry name" value="WH-like_DNA-bd_sf"/>
</dbReference>
<dbReference type="InterPro" id="IPR036390">
    <property type="entry name" value="WH_DNA-bd_sf"/>
</dbReference>
<evidence type="ECO:0000313" key="7">
    <source>
        <dbReference type="EMBL" id="WAW14325.1"/>
    </source>
</evidence>
<dbReference type="Gene3D" id="3.40.640.10">
    <property type="entry name" value="Type I PLP-dependent aspartate aminotransferase-like (Major domain)"/>
    <property type="match status" value="1"/>
</dbReference>
<evidence type="ECO:0000256" key="1">
    <source>
        <dbReference type="ARBA" id="ARBA00005384"/>
    </source>
</evidence>
<evidence type="ECO:0000313" key="8">
    <source>
        <dbReference type="Proteomes" id="UP001164187"/>
    </source>
</evidence>
<dbReference type="InterPro" id="IPR051446">
    <property type="entry name" value="HTH_trans_reg/aminotransferase"/>
</dbReference>
<sequence>MKNFDLEKYKFEFQENQIKYIQIYNKIKKMINNGIIKENEALASIRKLSDILNVNKDTVIKAYNLLESELYIYSIKGKGNFARSNQLKSKKIDLKDQDFYRLDTGNPSSEIFPSKNFAKAVHMALDESTENIFAYDEDLGIEELKEKMKEYLSISSSYNNDDELVIVSGAQQGIDVIAKGLINYKDNVIIESPTYSGAIDILNNRNANIISVPMLDDGIDIGVLKQKIKKNKPKLLYIMTNFQNPTGISYSDYKKKKLLELAREYDFYILEDDFISDFKFDMDSISTLKSMDVDSRVIYIKSFSKILMPGIRIGLMSIPKDIYEMRLVSKSLHDISTSTLIQKSLFYYFDRFNWKEHLKCIDKLYSNKYRQVKKYLNDKNKGYFEIKENLGGINFLLKIKEGYSSKEFVDILRNNNVFVRDGSIFYDKQNKDQFFRINIAHEDIERLRLAIDIIFDCADKFYMGVDK</sequence>
<dbReference type="PANTHER" id="PTHR46577">
    <property type="entry name" value="HTH-TYPE TRANSCRIPTIONAL REGULATORY PROTEIN GABR"/>
    <property type="match status" value="1"/>
</dbReference>
<dbReference type="RefSeq" id="WP_269310993.1">
    <property type="nucleotide sequence ID" value="NZ_CP114052.1"/>
</dbReference>
<dbReference type="InterPro" id="IPR015421">
    <property type="entry name" value="PyrdxlP-dep_Trfase_major"/>
</dbReference>
<dbReference type="GO" id="GO:0008483">
    <property type="term" value="F:transaminase activity"/>
    <property type="evidence" value="ECO:0007669"/>
    <property type="project" value="UniProtKB-KW"/>
</dbReference>
<organism evidence="7 8">
    <name type="scientific">Peptostreptococcus equinus</name>
    <dbReference type="NCBI Taxonomy" id="3003601"/>
    <lineage>
        <taxon>Bacteria</taxon>
        <taxon>Bacillati</taxon>
        <taxon>Bacillota</taxon>
        <taxon>Clostridia</taxon>
        <taxon>Peptostreptococcales</taxon>
        <taxon>Peptostreptococcaceae</taxon>
        <taxon>Peptostreptococcus</taxon>
    </lineage>
</organism>